<proteinExistence type="inferred from homology"/>
<dbReference type="EMBL" id="MCFE01000619">
    <property type="protein sequence ID" value="ORX84152.1"/>
    <property type="molecule type" value="Genomic_DNA"/>
</dbReference>
<organism evidence="6 7">
    <name type="scientific">Basidiobolus meristosporus CBS 931.73</name>
    <dbReference type="NCBI Taxonomy" id="1314790"/>
    <lineage>
        <taxon>Eukaryota</taxon>
        <taxon>Fungi</taxon>
        <taxon>Fungi incertae sedis</taxon>
        <taxon>Zoopagomycota</taxon>
        <taxon>Entomophthoromycotina</taxon>
        <taxon>Basidiobolomycetes</taxon>
        <taxon>Basidiobolales</taxon>
        <taxon>Basidiobolaceae</taxon>
        <taxon>Basidiobolus</taxon>
    </lineage>
</organism>
<accession>A0A1Y1XEN8</accession>
<dbReference type="InParanoid" id="A0A1Y1XEN8"/>
<evidence type="ECO:0000256" key="1">
    <source>
        <dbReference type="ARBA" id="ARBA00004141"/>
    </source>
</evidence>
<reference evidence="6 7" key="1">
    <citation type="submission" date="2016-07" db="EMBL/GenBank/DDBJ databases">
        <title>Pervasive Adenine N6-methylation of Active Genes in Fungi.</title>
        <authorList>
            <consortium name="DOE Joint Genome Institute"/>
            <person name="Mondo S.J."/>
            <person name="Dannebaum R.O."/>
            <person name="Kuo R.C."/>
            <person name="Labutti K."/>
            <person name="Haridas S."/>
            <person name="Kuo A."/>
            <person name="Salamov A."/>
            <person name="Ahrendt S.R."/>
            <person name="Lipzen A."/>
            <person name="Sullivan W."/>
            <person name="Andreopoulos W.B."/>
            <person name="Clum A."/>
            <person name="Lindquist E."/>
            <person name="Daum C."/>
            <person name="Ramamoorthy G.K."/>
            <person name="Gryganskyi A."/>
            <person name="Culley D."/>
            <person name="Magnuson J.K."/>
            <person name="James T.Y."/>
            <person name="O'Malley M.A."/>
            <person name="Stajich J.E."/>
            <person name="Spatafora J.W."/>
            <person name="Visel A."/>
            <person name="Grigoriev I.V."/>
        </authorList>
    </citation>
    <scope>NUCLEOTIDE SEQUENCE [LARGE SCALE GENOMIC DNA]</scope>
    <source>
        <strain evidence="6 7">CBS 931.73</strain>
    </source>
</reference>
<dbReference type="AlphaFoldDB" id="A0A1Y1XEN8"/>
<dbReference type="OrthoDB" id="277931at2759"/>
<protein>
    <submittedName>
        <fullName evidence="6">DUF726-domain-containing protein</fullName>
    </submittedName>
</protein>
<dbReference type="GO" id="GO:0016020">
    <property type="term" value="C:membrane"/>
    <property type="evidence" value="ECO:0007669"/>
    <property type="project" value="UniProtKB-SubCell"/>
</dbReference>
<comment type="subcellular location">
    <subcellularLocation>
        <location evidence="1">Membrane</location>
        <topology evidence="1">Multi-pass membrane protein</topology>
    </subcellularLocation>
</comment>
<keyword evidence="4" id="KW-1133">Transmembrane helix</keyword>
<gene>
    <name evidence="6" type="ORF">K493DRAFT_239407</name>
</gene>
<keyword evidence="3" id="KW-0812">Transmembrane</keyword>
<keyword evidence="7" id="KW-1185">Reference proteome</keyword>
<comment type="similarity">
    <text evidence="2">Belongs to the TMCO4 family.</text>
</comment>
<name>A0A1Y1XEN8_9FUNG</name>
<dbReference type="InterPro" id="IPR007941">
    <property type="entry name" value="DUF726"/>
</dbReference>
<dbReference type="PANTHER" id="PTHR17920">
    <property type="entry name" value="TRANSMEMBRANE AND COILED-COIL DOMAIN-CONTAINING PROTEIN 4 TMCO4"/>
    <property type="match status" value="1"/>
</dbReference>
<dbReference type="PANTHER" id="PTHR17920:SF23">
    <property type="entry name" value="DUF726-DOMAIN-CONTAINING PROTEIN"/>
    <property type="match status" value="1"/>
</dbReference>
<evidence type="ECO:0000256" key="5">
    <source>
        <dbReference type="ARBA" id="ARBA00023136"/>
    </source>
</evidence>
<evidence type="ECO:0000256" key="3">
    <source>
        <dbReference type="ARBA" id="ARBA00022692"/>
    </source>
</evidence>
<dbReference type="Proteomes" id="UP000193498">
    <property type="component" value="Unassembled WGS sequence"/>
</dbReference>
<evidence type="ECO:0000256" key="4">
    <source>
        <dbReference type="ARBA" id="ARBA00022989"/>
    </source>
</evidence>
<sequence>MNFANQPPHDTYSLVFESQELLSLGNALDSFLATKAASMTAKQIIKHTAMAPLMASIALPMSLIKAGNLIDNPWITGIDRAKKAGLILADVLVERVQGHRPTSLVGYSLGALAIFECLVELANRGKSGLVDEVILLGAPITIDPKRWMAASSVVSRRFVNGYSKNDWVLGFLFRVHNLSLNAAGLEPVDIPGIRSVDLTEVVSGHNTYLDHLDIVLKHVEASGL</sequence>
<dbReference type="InterPro" id="IPR029058">
    <property type="entry name" value="AB_hydrolase_fold"/>
</dbReference>
<dbReference type="Pfam" id="PF05277">
    <property type="entry name" value="DUF726"/>
    <property type="match status" value="1"/>
</dbReference>
<keyword evidence="5" id="KW-0472">Membrane</keyword>
<comment type="caution">
    <text evidence="6">The sequence shown here is derived from an EMBL/GenBank/DDBJ whole genome shotgun (WGS) entry which is preliminary data.</text>
</comment>
<evidence type="ECO:0000313" key="6">
    <source>
        <dbReference type="EMBL" id="ORX84152.1"/>
    </source>
</evidence>
<evidence type="ECO:0000256" key="2">
    <source>
        <dbReference type="ARBA" id="ARBA00009824"/>
    </source>
</evidence>
<dbReference type="Gene3D" id="3.40.50.1820">
    <property type="entry name" value="alpha/beta hydrolase"/>
    <property type="match status" value="1"/>
</dbReference>
<evidence type="ECO:0000313" key="7">
    <source>
        <dbReference type="Proteomes" id="UP000193498"/>
    </source>
</evidence>
<dbReference type="SUPFAM" id="SSF53474">
    <property type="entry name" value="alpha/beta-Hydrolases"/>
    <property type="match status" value="1"/>
</dbReference>